<name>A0A517U5A2_9BACT</name>
<dbReference type="AlphaFoldDB" id="A0A517U5A2"/>
<evidence type="ECO:0000313" key="8">
    <source>
        <dbReference type="Proteomes" id="UP000317909"/>
    </source>
</evidence>
<dbReference type="PANTHER" id="PTHR43133">
    <property type="entry name" value="RNA POLYMERASE ECF-TYPE SIGMA FACTO"/>
    <property type="match status" value="1"/>
</dbReference>
<keyword evidence="2" id="KW-0805">Transcription regulation</keyword>
<dbReference type="InterPro" id="IPR013324">
    <property type="entry name" value="RNA_pol_sigma_r3/r4-like"/>
</dbReference>
<comment type="similarity">
    <text evidence="1">Belongs to the sigma-70 factor family. ECF subfamily.</text>
</comment>
<keyword evidence="3" id="KW-0731">Sigma factor</keyword>
<sequence length="183" mass="20800">MDDATAISTAQARQLSVLWTKAYPIVSTYFRASLCDFHQAEDLLQETAAAAAEKFTTYDPSRSFTAWVLGVARYKLLQHHRTHANDRHVFDEDAILKLADVYAEMESEISSMHTALENCIERVDGRPRKLLEMRYVREMTPRKIAATTGMNSNAVSVMLHRVRRALRECIERQVAARSSAKPI</sequence>
<dbReference type="InterPro" id="IPR014284">
    <property type="entry name" value="RNA_pol_sigma-70_dom"/>
</dbReference>
<reference evidence="7 8" key="1">
    <citation type="submission" date="2019-02" db="EMBL/GenBank/DDBJ databases">
        <title>Deep-cultivation of Planctomycetes and their phenomic and genomic characterization uncovers novel biology.</title>
        <authorList>
            <person name="Wiegand S."/>
            <person name="Jogler M."/>
            <person name="Boedeker C."/>
            <person name="Pinto D."/>
            <person name="Vollmers J."/>
            <person name="Rivas-Marin E."/>
            <person name="Kohn T."/>
            <person name="Peeters S.H."/>
            <person name="Heuer A."/>
            <person name="Rast P."/>
            <person name="Oberbeckmann S."/>
            <person name="Bunk B."/>
            <person name="Jeske O."/>
            <person name="Meyerdierks A."/>
            <person name="Storesund J.E."/>
            <person name="Kallscheuer N."/>
            <person name="Luecker S."/>
            <person name="Lage O.M."/>
            <person name="Pohl T."/>
            <person name="Merkel B.J."/>
            <person name="Hornburger P."/>
            <person name="Mueller R.-W."/>
            <person name="Bruemmer F."/>
            <person name="Labrenz M."/>
            <person name="Spormann A.M."/>
            <person name="Op den Camp H."/>
            <person name="Overmann J."/>
            <person name="Amann R."/>
            <person name="Jetten M.S.M."/>
            <person name="Mascher T."/>
            <person name="Medema M.H."/>
            <person name="Devos D.P."/>
            <person name="Kaster A.-K."/>
            <person name="Ovreas L."/>
            <person name="Rohde M."/>
            <person name="Galperin M.Y."/>
            <person name="Jogler C."/>
        </authorList>
    </citation>
    <scope>NUCLEOTIDE SEQUENCE [LARGE SCALE GENOMIC DNA]</scope>
    <source>
        <strain evidence="7 8">I41</strain>
    </source>
</reference>
<accession>A0A517U5A2</accession>
<protein>
    <submittedName>
        <fullName evidence="7">ECF RNA polymerase sigma factor SigD</fullName>
    </submittedName>
</protein>
<dbReference type="GO" id="GO:0016987">
    <property type="term" value="F:sigma factor activity"/>
    <property type="evidence" value="ECO:0007669"/>
    <property type="project" value="UniProtKB-KW"/>
</dbReference>
<feature type="domain" description="RNA polymerase sigma factor 70 region 4 type 2" evidence="6">
    <location>
        <begin position="115"/>
        <end position="166"/>
    </location>
</feature>
<dbReference type="Gene3D" id="1.10.10.10">
    <property type="entry name" value="Winged helix-like DNA-binding domain superfamily/Winged helix DNA-binding domain"/>
    <property type="match status" value="1"/>
</dbReference>
<dbReference type="InterPro" id="IPR013249">
    <property type="entry name" value="RNA_pol_sigma70_r4_t2"/>
</dbReference>
<evidence type="ECO:0000256" key="2">
    <source>
        <dbReference type="ARBA" id="ARBA00023015"/>
    </source>
</evidence>
<dbReference type="GO" id="GO:0003677">
    <property type="term" value="F:DNA binding"/>
    <property type="evidence" value="ECO:0007669"/>
    <property type="project" value="InterPro"/>
</dbReference>
<dbReference type="NCBIfam" id="TIGR02989">
    <property type="entry name" value="Sig-70_gvs1"/>
    <property type="match status" value="1"/>
</dbReference>
<dbReference type="InterPro" id="IPR036388">
    <property type="entry name" value="WH-like_DNA-bd_sf"/>
</dbReference>
<dbReference type="KEGG" id="llh:I41_50620"/>
<evidence type="ECO:0000256" key="4">
    <source>
        <dbReference type="ARBA" id="ARBA00023163"/>
    </source>
</evidence>
<dbReference type="Pfam" id="PF08281">
    <property type="entry name" value="Sigma70_r4_2"/>
    <property type="match status" value="1"/>
</dbReference>
<dbReference type="InterPro" id="IPR013325">
    <property type="entry name" value="RNA_pol_sigma_r2"/>
</dbReference>
<dbReference type="Gene3D" id="1.10.1740.10">
    <property type="match status" value="1"/>
</dbReference>
<feature type="domain" description="RNA polymerase sigma-70 region 2" evidence="5">
    <location>
        <begin position="22"/>
        <end position="84"/>
    </location>
</feature>
<gene>
    <name evidence="7" type="primary">sigD_2</name>
    <name evidence="7" type="ORF">I41_50620</name>
</gene>
<keyword evidence="8" id="KW-1185">Reference proteome</keyword>
<dbReference type="InterPro" id="IPR039425">
    <property type="entry name" value="RNA_pol_sigma-70-like"/>
</dbReference>
<dbReference type="SUPFAM" id="SSF88946">
    <property type="entry name" value="Sigma2 domain of RNA polymerase sigma factors"/>
    <property type="match status" value="1"/>
</dbReference>
<dbReference type="RefSeq" id="WP_168207129.1">
    <property type="nucleotide sequence ID" value="NZ_CP036339.1"/>
</dbReference>
<dbReference type="NCBIfam" id="TIGR02937">
    <property type="entry name" value="sigma70-ECF"/>
    <property type="match status" value="1"/>
</dbReference>
<evidence type="ECO:0000259" key="6">
    <source>
        <dbReference type="Pfam" id="PF08281"/>
    </source>
</evidence>
<dbReference type="InterPro" id="IPR007627">
    <property type="entry name" value="RNA_pol_sigma70_r2"/>
</dbReference>
<evidence type="ECO:0000256" key="3">
    <source>
        <dbReference type="ARBA" id="ARBA00023082"/>
    </source>
</evidence>
<evidence type="ECO:0000256" key="1">
    <source>
        <dbReference type="ARBA" id="ARBA00010641"/>
    </source>
</evidence>
<dbReference type="PANTHER" id="PTHR43133:SF51">
    <property type="entry name" value="RNA POLYMERASE SIGMA FACTOR"/>
    <property type="match status" value="1"/>
</dbReference>
<organism evidence="7 8">
    <name type="scientific">Lacipirellula limnantheis</name>
    <dbReference type="NCBI Taxonomy" id="2528024"/>
    <lineage>
        <taxon>Bacteria</taxon>
        <taxon>Pseudomonadati</taxon>
        <taxon>Planctomycetota</taxon>
        <taxon>Planctomycetia</taxon>
        <taxon>Pirellulales</taxon>
        <taxon>Lacipirellulaceae</taxon>
        <taxon>Lacipirellula</taxon>
    </lineage>
</organism>
<keyword evidence="4" id="KW-0804">Transcription</keyword>
<evidence type="ECO:0000259" key="5">
    <source>
        <dbReference type="Pfam" id="PF04542"/>
    </source>
</evidence>
<proteinExistence type="inferred from homology"/>
<dbReference type="GO" id="GO:0006352">
    <property type="term" value="P:DNA-templated transcription initiation"/>
    <property type="evidence" value="ECO:0007669"/>
    <property type="project" value="InterPro"/>
</dbReference>
<dbReference type="EMBL" id="CP036339">
    <property type="protein sequence ID" value="QDT75819.1"/>
    <property type="molecule type" value="Genomic_DNA"/>
</dbReference>
<evidence type="ECO:0000313" key="7">
    <source>
        <dbReference type="EMBL" id="QDT75819.1"/>
    </source>
</evidence>
<dbReference type="Pfam" id="PF04542">
    <property type="entry name" value="Sigma70_r2"/>
    <property type="match status" value="1"/>
</dbReference>
<dbReference type="InterPro" id="IPR014331">
    <property type="entry name" value="RNA_pol_sigma70_ECF_RHOBA"/>
</dbReference>
<dbReference type="Proteomes" id="UP000317909">
    <property type="component" value="Chromosome"/>
</dbReference>
<dbReference type="SUPFAM" id="SSF88659">
    <property type="entry name" value="Sigma3 and sigma4 domains of RNA polymerase sigma factors"/>
    <property type="match status" value="1"/>
</dbReference>